<reference evidence="1" key="1">
    <citation type="submission" date="2021-01" db="EMBL/GenBank/DDBJ databases">
        <title>Marivirga aurantiaca sp. nov., isolated from intertidal surface sediments.</title>
        <authorList>
            <person name="Zhang M."/>
        </authorList>
    </citation>
    <scope>NUCLEOTIDE SEQUENCE</scope>
    <source>
        <strain evidence="1">S37H4</strain>
    </source>
</reference>
<organism evidence="1 2">
    <name type="scientific">Marivirga aurantiaca</name>
    <dbReference type="NCBI Taxonomy" id="2802615"/>
    <lineage>
        <taxon>Bacteria</taxon>
        <taxon>Pseudomonadati</taxon>
        <taxon>Bacteroidota</taxon>
        <taxon>Cytophagia</taxon>
        <taxon>Cytophagales</taxon>
        <taxon>Marivirgaceae</taxon>
        <taxon>Marivirga</taxon>
    </lineage>
</organism>
<dbReference type="AlphaFoldDB" id="A0A934X074"/>
<proteinExistence type="predicted"/>
<protein>
    <submittedName>
        <fullName evidence="1">Uncharacterized protein</fullName>
    </submittedName>
</protein>
<evidence type="ECO:0000313" key="1">
    <source>
        <dbReference type="EMBL" id="MBK6266106.1"/>
    </source>
</evidence>
<evidence type="ECO:0000313" key="2">
    <source>
        <dbReference type="Proteomes" id="UP000611723"/>
    </source>
</evidence>
<gene>
    <name evidence="1" type="ORF">JKA74_13765</name>
</gene>
<accession>A0A934X074</accession>
<sequence>MKRITTTLLLLLTMLIAQLELSGQSIVPDAKYKVLFKLSSGYPGLLSLDELRQPNRFERQAIVPLSAQIDHHIFPRISATFYFGYEYEKVSGTLTDFPCPTKSMVTGLGLEFHLIRNHNLRWFDPYGGITFYYYDTPLLAKEIFPAFRAGANFFIYKNFGTNINVGVGAALIEAGFIYGLAF</sequence>
<name>A0A934X074_9BACT</name>
<dbReference type="RefSeq" id="WP_201431786.1">
    <property type="nucleotide sequence ID" value="NZ_JAEQBW010000006.1"/>
</dbReference>
<comment type="caution">
    <text evidence="1">The sequence shown here is derived from an EMBL/GenBank/DDBJ whole genome shotgun (WGS) entry which is preliminary data.</text>
</comment>
<keyword evidence="2" id="KW-1185">Reference proteome</keyword>
<dbReference type="EMBL" id="JAEQBW010000006">
    <property type="protein sequence ID" value="MBK6266106.1"/>
    <property type="molecule type" value="Genomic_DNA"/>
</dbReference>
<dbReference type="Proteomes" id="UP000611723">
    <property type="component" value="Unassembled WGS sequence"/>
</dbReference>